<evidence type="ECO:0000256" key="8">
    <source>
        <dbReference type="ARBA" id="ARBA00048017"/>
    </source>
</evidence>
<evidence type="ECO:0000256" key="4">
    <source>
        <dbReference type="ARBA" id="ARBA00021268"/>
    </source>
</evidence>
<evidence type="ECO:0000256" key="2">
    <source>
        <dbReference type="ARBA" id="ARBA00010543"/>
    </source>
</evidence>
<keyword evidence="5 11" id="KW-0808">Transferase</keyword>
<dbReference type="Pfam" id="PF21183">
    <property type="entry name" value="HAT1_C"/>
    <property type="match status" value="1"/>
</dbReference>
<dbReference type="Gene3D" id="3.90.360.10">
    <property type="entry name" value="Histone acetyl transferase 1 (HAT1), N-terminal domain"/>
    <property type="match status" value="1"/>
</dbReference>
<dbReference type="GO" id="GO:0004402">
    <property type="term" value="F:histone acetyltransferase activity"/>
    <property type="evidence" value="ECO:0007669"/>
    <property type="project" value="InterPro"/>
</dbReference>
<dbReference type="AlphaFoldDB" id="A0A090L4W7"/>
<evidence type="ECO:0000256" key="1">
    <source>
        <dbReference type="ARBA" id="ARBA00004123"/>
    </source>
</evidence>
<dbReference type="EMBL" id="LN609528">
    <property type="protein sequence ID" value="CEF64841.1"/>
    <property type="molecule type" value="Genomic_DNA"/>
</dbReference>
<evidence type="ECO:0000256" key="3">
    <source>
        <dbReference type="ARBA" id="ARBA00013184"/>
    </source>
</evidence>
<keyword evidence="6" id="KW-0539">Nucleus</keyword>
<dbReference type="OrthoDB" id="10253098at2759"/>
<dbReference type="GO" id="GO:0000781">
    <property type="term" value="C:chromosome, telomeric region"/>
    <property type="evidence" value="ECO:0007669"/>
    <property type="project" value="GOC"/>
</dbReference>
<feature type="domain" description="Histone acetyltransferase type B catalytic subunit C-terminal" evidence="10">
    <location>
        <begin position="312"/>
        <end position="363"/>
    </location>
</feature>
<gene>
    <name evidence="11 13 14" type="ORF">SRAE_1000309400</name>
</gene>
<sequence>MATIPDDVFDELHRIVTNVFEEKLIQKQQEEELGEGIDSQQLRSFTQEENEWVSNAMDVIKIHMVEPSHSLEDTPGYSPLFVHQFFNDEKVFGYKDLKIDIYFCASTMYFHPIISYSSTSKEIIKTMEPDDILKHLKSELPDWHMEIYKETRTSFEEELRKQLDFKPYGEVVHKFTNDNQTFELWGPPQDINENFNNYVNRIQLLALFDFETGDYTDNDDEKFVTYILYAVTKKPESDDLFYSVAGYATIYRYYVYPENIRPRIAHFLLTAKYRGKGIGTKFYKSIINELSLNPKVVDITIEDPSDYLIYCRDYVDFLTLKDHPEFSEEKLKTGYNKEMEEIGHKKYKMNPKQVRRIYEILRLYYTDETNKDEMKAYRIDVKRRLEKPMKRTKKELDRLAFLAVKDRHYLSALEANNPEVKQPQLQKLFEKQIEEYKCVLDRLKKYENI</sequence>
<dbReference type="InterPro" id="IPR013523">
    <property type="entry name" value="Hist_AcTrfase_HAT1_C"/>
</dbReference>
<dbReference type="SUPFAM" id="SSF55729">
    <property type="entry name" value="Acyl-CoA N-acyltransferases (Nat)"/>
    <property type="match status" value="1"/>
</dbReference>
<evidence type="ECO:0000313" key="13">
    <source>
        <dbReference type="WBParaSite" id="SRAE_1000309400.1"/>
    </source>
</evidence>
<dbReference type="CTD" id="36377206"/>
<evidence type="ECO:0000259" key="9">
    <source>
        <dbReference type="Pfam" id="PF10394"/>
    </source>
</evidence>
<dbReference type="InterPro" id="IPR048776">
    <property type="entry name" value="HAT1_C"/>
</dbReference>
<dbReference type="PANTHER" id="PTHR12046">
    <property type="entry name" value="HISTONE ACETYLTRANSFERASE TYPE B CATALYTIC SUBUNIT"/>
    <property type="match status" value="1"/>
</dbReference>
<evidence type="ECO:0000313" key="14">
    <source>
        <dbReference type="WormBase" id="SRAE_1000309400"/>
    </source>
</evidence>
<dbReference type="Pfam" id="PF10394">
    <property type="entry name" value="Hat1_N"/>
    <property type="match status" value="1"/>
</dbReference>
<reference evidence="11 12" key="1">
    <citation type="submission" date="2014-09" db="EMBL/GenBank/DDBJ databases">
        <authorList>
            <person name="Martin A.A."/>
        </authorList>
    </citation>
    <scope>NUCLEOTIDE SEQUENCE</scope>
    <source>
        <strain evidence="12">ED321</strain>
        <strain evidence="11">ED321 Heterogonic</strain>
    </source>
</reference>
<dbReference type="OMA" id="WTCDAND"/>
<feature type="domain" description="Histone acetyl transferase HAT1 N-terminal" evidence="9">
    <location>
        <begin position="52"/>
        <end position="208"/>
    </location>
</feature>
<evidence type="ECO:0000259" key="10">
    <source>
        <dbReference type="Pfam" id="PF21183"/>
    </source>
</evidence>
<dbReference type="InterPro" id="IPR017380">
    <property type="entry name" value="Hist_AcTrfase_B-typ_cat-su"/>
</dbReference>
<keyword evidence="12" id="KW-1185">Reference proteome</keyword>
<dbReference type="CDD" id="cd04301">
    <property type="entry name" value="NAT_SF"/>
    <property type="match status" value="1"/>
</dbReference>
<evidence type="ECO:0000313" key="11">
    <source>
        <dbReference type="EMBL" id="CEF64841.1"/>
    </source>
</evidence>
<evidence type="ECO:0000256" key="7">
    <source>
        <dbReference type="ARBA" id="ARBA00023315"/>
    </source>
</evidence>
<dbReference type="GeneID" id="36377206"/>
<dbReference type="GO" id="GO:0042393">
    <property type="term" value="F:histone binding"/>
    <property type="evidence" value="ECO:0007669"/>
    <property type="project" value="InterPro"/>
</dbReference>
<dbReference type="Proteomes" id="UP000035682">
    <property type="component" value="Unplaced"/>
</dbReference>
<reference evidence="13" key="2">
    <citation type="submission" date="2020-12" db="UniProtKB">
        <authorList>
            <consortium name="WormBaseParasite"/>
        </authorList>
    </citation>
    <scope>IDENTIFICATION</scope>
</reference>
<dbReference type="InterPro" id="IPR016181">
    <property type="entry name" value="Acyl_CoA_acyltransferase"/>
</dbReference>
<evidence type="ECO:0000256" key="6">
    <source>
        <dbReference type="ARBA" id="ARBA00023242"/>
    </source>
</evidence>
<accession>A0A090L4W7</accession>
<comment type="catalytic activity">
    <reaction evidence="8">
        <text>L-lysyl-[protein] + acetyl-CoA = N(6)-acetyl-L-lysyl-[protein] + CoA + H(+)</text>
        <dbReference type="Rhea" id="RHEA:45948"/>
        <dbReference type="Rhea" id="RHEA-COMP:9752"/>
        <dbReference type="Rhea" id="RHEA-COMP:10731"/>
        <dbReference type="ChEBI" id="CHEBI:15378"/>
        <dbReference type="ChEBI" id="CHEBI:29969"/>
        <dbReference type="ChEBI" id="CHEBI:57287"/>
        <dbReference type="ChEBI" id="CHEBI:57288"/>
        <dbReference type="ChEBI" id="CHEBI:61930"/>
        <dbReference type="EC" id="2.3.1.48"/>
    </reaction>
</comment>
<dbReference type="WormBase" id="SRAE_1000309400">
    <property type="protein sequence ID" value="SRP07519"/>
    <property type="gene ID" value="WBGene00259711"/>
</dbReference>
<name>A0A090L4W7_STRRB</name>
<dbReference type="STRING" id="34506.A0A090L4W7"/>
<dbReference type="Gene3D" id="1.10.10.390">
    <property type="match status" value="1"/>
</dbReference>
<keyword evidence="7" id="KW-0012">Acyltransferase</keyword>
<evidence type="ECO:0000313" key="12">
    <source>
        <dbReference type="Proteomes" id="UP000035682"/>
    </source>
</evidence>
<dbReference type="InterPro" id="IPR019467">
    <property type="entry name" value="Hat1_N"/>
</dbReference>
<dbReference type="WBParaSite" id="SRAE_1000309400.1">
    <property type="protein sequence ID" value="SRAE_1000309400.1"/>
    <property type="gene ID" value="WBGene00259711"/>
</dbReference>
<dbReference type="InterPro" id="IPR037113">
    <property type="entry name" value="Hat1_N_sf"/>
</dbReference>
<dbReference type="Gene3D" id="3.40.630.30">
    <property type="match status" value="1"/>
</dbReference>
<protein>
    <recommendedName>
        <fullName evidence="4">Histone acetyltransferase type B catalytic subunit</fullName>
        <ecNumber evidence="3">2.3.1.48</ecNumber>
    </recommendedName>
</protein>
<proteinExistence type="inferred from homology"/>
<dbReference type="RefSeq" id="XP_024504042.1">
    <property type="nucleotide sequence ID" value="XM_024650245.1"/>
</dbReference>
<dbReference type="GO" id="GO:0031509">
    <property type="term" value="P:subtelomeric heterochromatin formation"/>
    <property type="evidence" value="ECO:0007669"/>
    <property type="project" value="InterPro"/>
</dbReference>
<dbReference type="GO" id="GO:0005634">
    <property type="term" value="C:nucleus"/>
    <property type="evidence" value="ECO:0007669"/>
    <property type="project" value="UniProtKB-SubCell"/>
</dbReference>
<comment type="similarity">
    <text evidence="2">Belongs to the HAT1 family.</text>
</comment>
<dbReference type="EC" id="2.3.1.48" evidence="3"/>
<organism evidence="11">
    <name type="scientific">Strongyloides ratti</name>
    <name type="common">Parasitic roundworm</name>
    <dbReference type="NCBI Taxonomy" id="34506"/>
    <lineage>
        <taxon>Eukaryota</taxon>
        <taxon>Metazoa</taxon>
        <taxon>Ecdysozoa</taxon>
        <taxon>Nematoda</taxon>
        <taxon>Chromadorea</taxon>
        <taxon>Rhabditida</taxon>
        <taxon>Tylenchina</taxon>
        <taxon>Panagrolaimomorpha</taxon>
        <taxon>Strongyloidoidea</taxon>
        <taxon>Strongyloididae</taxon>
        <taxon>Strongyloides</taxon>
    </lineage>
</organism>
<evidence type="ECO:0000256" key="5">
    <source>
        <dbReference type="ARBA" id="ARBA00022679"/>
    </source>
</evidence>
<comment type="subcellular location">
    <subcellularLocation>
        <location evidence="1">Nucleus</location>
    </subcellularLocation>
</comment>